<accession>A0A401RCS2</accession>
<organism evidence="2 3">
    <name type="scientific">Streptomyces noursei</name>
    <name type="common">Streptomyces albulus</name>
    <dbReference type="NCBI Taxonomy" id="1971"/>
    <lineage>
        <taxon>Bacteria</taxon>
        <taxon>Bacillati</taxon>
        <taxon>Actinomycetota</taxon>
        <taxon>Actinomycetes</taxon>
        <taxon>Kitasatosporales</taxon>
        <taxon>Streptomycetaceae</taxon>
        <taxon>Streptomyces</taxon>
    </lineage>
</organism>
<evidence type="ECO:0000256" key="1">
    <source>
        <dbReference type="SAM" id="MobiDB-lite"/>
    </source>
</evidence>
<evidence type="ECO:0000313" key="2">
    <source>
        <dbReference type="EMBL" id="GCB95415.1"/>
    </source>
</evidence>
<feature type="region of interest" description="Disordered" evidence="1">
    <location>
        <begin position="1"/>
        <end position="25"/>
    </location>
</feature>
<dbReference type="EMBL" id="BHXC01000007">
    <property type="protein sequence ID" value="GCB95415.1"/>
    <property type="molecule type" value="Genomic_DNA"/>
</dbReference>
<name>A0A401RCS2_STRNR</name>
<proteinExistence type="predicted"/>
<protein>
    <submittedName>
        <fullName evidence="2">Uncharacterized protein</fullName>
    </submittedName>
</protein>
<dbReference type="AlphaFoldDB" id="A0A401RCS2"/>
<gene>
    <name evidence="2" type="ORF">SALB_08219</name>
</gene>
<comment type="caution">
    <text evidence="2">The sequence shown here is derived from an EMBL/GenBank/DDBJ whole genome shotgun (WGS) entry which is preliminary data.</text>
</comment>
<dbReference type="Proteomes" id="UP000288351">
    <property type="component" value="Unassembled WGS sequence"/>
</dbReference>
<evidence type="ECO:0000313" key="3">
    <source>
        <dbReference type="Proteomes" id="UP000288351"/>
    </source>
</evidence>
<sequence length="106" mass="11181">MRWEDVPVTTVSSLAPRDRPLGRGVSALIPQTGSSATPAAEQAAAALAALETVPVQAGILQATLPLLEERARISEDDAQRTAARNTAALLRQTLDDRRDGRPVPSS</sequence>
<reference evidence="2 3" key="1">
    <citation type="journal article" date="2019" name="Microbiol. Resour. Announc.">
        <title>Draft Genome Sequence of the Most Traditional epsilon-Poly-l-Lysine Producer, Streptomyces albulus NBRC14147.</title>
        <authorList>
            <person name="Yamanaka K."/>
            <person name="Hamano Y."/>
        </authorList>
    </citation>
    <scope>NUCLEOTIDE SEQUENCE [LARGE SCALE GENOMIC DNA]</scope>
    <source>
        <strain evidence="2 3">NBRC 14147</strain>
    </source>
</reference>